<evidence type="ECO:0000313" key="2">
    <source>
        <dbReference type="EMBL" id="OCX21305.1"/>
    </source>
</evidence>
<dbReference type="PANTHER" id="PTHR33121:SF19">
    <property type="entry name" value="CYCLIC DI-GMP PHOSPHODIESTERASE PA2567"/>
    <property type="match status" value="1"/>
</dbReference>
<dbReference type="Pfam" id="PF00563">
    <property type="entry name" value="EAL"/>
    <property type="match status" value="1"/>
</dbReference>
<dbReference type="SUPFAM" id="SSF55781">
    <property type="entry name" value="GAF domain-like"/>
    <property type="match status" value="1"/>
</dbReference>
<dbReference type="InterPro" id="IPR043128">
    <property type="entry name" value="Rev_trsase/Diguanyl_cyclase"/>
</dbReference>
<dbReference type="InterPro" id="IPR029016">
    <property type="entry name" value="GAF-like_dom_sf"/>
</dbReference>
<keyword evidence="2" id="KW-0418">Kinase</keyword>
<name>A0A1C2E2Y6_9PSED</name>
<dbReference type="InterPro" id="IPR029787">
    <property type="entry name" value="Nucleotide_cyclase"/>
</dbReference>
<dbReference type="InterPro" id="IPR003018">
    <property type="entry name" value="GAF"/>
</dbReference>
<dbReference type="InterPro" id="IPR050706">
    <property type="entry name" value="Cyclic-di-GMP_PDE-like"/>
</dbReference>
<organism evidence="2 3">
    <name type="scientific">Pseudomonas graminis</name>
    <dbReference type="NCBI Taxonomy" id="158627"/>
    <lineage>
        <taxon>Bacteria</taxon>
        <taxon>Pseudomonadati</taxon>
        <taxon>Pseudomonadota</taxon>
        <taxon>Gammaproteobacteria</taxon>
        <taxon>Pseudomonadales</taxon>
        <taxon>Pseudomonadaceae</taxon>
        <taxon>Pseudomonas</taxon>
    </lineage>
</organism>
<dbReference type="InterPro" id="IPR035919">
    <property type="entry name" value="EAL_sf"/>
</dbReference>
<comment type="caution">
    <text evidence="2">The sequence shown here is derived from an EMBL/GenBank/DDBJ whole genome shotgun (WGS) entry which is preliminary data.</text>
</comment>
<dbReference type="SMART" id="SM00267">
    <property type="entry name" value="GGDEF"/>
    <property type="match status" value="1"/>
</dbReference>
<dbReference type="OrthoDB" id="9804951at2"/>
<gene>
    <name evidence="2" type="ORF">BBI10_11990</name>
</gene>
<dbReference type="SMART" id="SM00065">
    <property type="entry name" value="GAF"/>
    <property type="match status" value="1"/>
</dbReference>
<dbReference type="RefSeq" id="WP_065988708.1">
    <property type="nucleotide sequence ID" value="NZ_MDEN01000061.1"/>
</dbReference>
<sequence>MATGAPFPQNERSRISRITHMGLIDATADDVLDHIILMVTHYFEVPIALVSIVSEHRQWFRARAGLDERETPREIAFCAYTILSPEIFQVPDAMLDPRFSDNPLVTGEPHIRFYAGVPLVTADGLALGTLCIIDSTPRPPLGPRDVAMLEMYGQLVMKRLNNLRHASYVDQPTGLFNRLRLQEDLAALADRRKYALVALDMVAPAFLDSIVKALGYSFAQELVRCMIENCRSQLPADTALYKVSPTRIALITRNARPEQAELLFRQLLEHFRRPLICRNIPIQMDVGIGVLPLGLDRCDEHDWIRLVVSAADEARGKSTGWRWYEPHLDFAQQRAFLLLAALAEAVRSPDQLSLVYQPRLEVATGRIVTVEALLRWQHPVLGPISPAEFIPLAEKTALIRSLSLWVLRKAVAQAALWQAQGYAFKVAMNVSAIDLANASFSDALFEQLTVSGLDPSGFELEFTESALCDNPEVTRLQLERLRALNIDIAIDDFGTGYSNWTYLRQLPATTVKLDKSLVENIDSNDKDRGLVEAIVDLAMRLGYRVVAEGAETEGVYEILCELGCHEVQGFLVARPMTVTALEHWMNVECCSKVWQLRSLAH</sequence>
<dbReference type="Gene3D" id="3.20.20.450">
    <property type="entry name" value="EAL domain"/>
    <property type="match status" value="1"/>
</dbReference>
<dbReference type="InterPro" id="IPR001633">
    <property type="entry name" value="EAL_dom"/>
</dbReference>
<dbReference type="CDD" id="cd01948">
    <property type="entry name" value="EAL"/>
    <property type="match status" value="1"/>
</dbReference>
<protein>
    <submittedName>
        <fullName evidence="2">Histidine kinase</fullName>
    </submittedName>
</protein>
<feature type="domain" description="EAL" evidence="1">
    <location>
        <begin position="335"/>
        <end position="589"/>
    </location>
</feature>
<dbReference type="Gene3D" id="3.30.450.40">
    <property type="match status" value="1"/>
</dbReference>
<dbReference type="AlphaFoldDB" id="A0A1C2E2Y6"/>
<dbReference type="InterPro" id="IPR000160">
    <property type="entry name" value="GGDEF_dom"/>
</dbReference>
<dbReference type="SUPFAM" id="SSF141868">
    <property type="entry name" value="EAL domain-like"/>
    <property type="match status" value="1"/>
</dbReference>
<accession>A0A1C2E2Y6</accession>
<dbReference type="Proteomes" id="UP000095143">
    <property type="component" value="Unassembled WGS sequence"/>
</dbReference>
<dbReference type="PANTHER" id="PTHR33121">
    <property type="entry name" value="CYCLIC DI-GMP PHOSPHODIESTERASE PDEF"/>
    <property type="match status" value="1"/>
</dbReference>
<dbReference type="Gene3D" id="3.30.70.270">
    <property type="match status" value="1"/>
</dbReference>
<dbReference type="EMBL" id="MDEN01000061">
    <property type="protein sequence ID" value="OCX21305.1"/>
    <property type="molecule type" value="Genomic_DNA"/>
</dbReference>
<proteinExistence type="predicted"/>
<dbReference type="SMART" id="SM00052">
    <property type="entry name" value="EAL"/>
    <property type="match status" value="1"/>
</dbReference>
<dbReference type="SUPFAM" id="SSF55073">
    <property type="entry name" value="Nucleotide cyclase"/>
    <property type="match status" value="1"/>
</dbReference>
<keyword evidence="2" id="KW-0808">Transferase</keyword>
<dbReference type="Pfam" id="PF01590">
    <property type="entry name" value="GAF"/>
    <property type="match status" value="1"/>
</dbReference>
<dbReference type="GO" id="GO:0071111">
    <property type="term" value="F:cyclic-guanylate-specific phosphodiesterase activity"/>
    <property type="evidence" value="ECO:0007669"/>
    <property type="project" value="InterPro"/>
</dbReference>
<dbReference type="PROSITE" id="PS50883">
    <property type="entry name" value="EAL"/>
    <property type="match status" value="1"/>
</dbReference>
<evidence type="ECO:0000313" key="3">
    <source>
        <dbReference type="Proteomes" id="UP000095143"/>
    </source>
</evidence>
<reference evidence="2 3" key="1">
    <citation type="submission" date="2016-08" db="EMBL/GenBank/DDBJ databases">
        <title>Whole genome sequence of Pseudomonas graminis strain UASWS1507, a potential biological control agent for agriculture.</title>
        <authorList>
            <person name="Crovadore J."/>
            <person name="Calmin G."/>
            <person name="Chablais R."/>
            <person name="Cochard B."/>
            <person name="Lefort F."/>
        </authorList>
    </citation>
    <scope>NUCLEOTIDE SEQUENCE [LARGE SCALE GENOMIC DNA]</scope>
    <source>
        <strain evidence="2 3">UASWS1507</strain>
    </source>
</reference>
<evidence type="ECO:0000259" key="1">
    <source>
        <dbReference type="PROSITE" id="PS50883"/>
    </source>
</evidence>
<dbReference type="GO" id="GO:0016301">
    <property type="term" value="F:kinase activity"/>
    <property type="evidence" value="ECO:0007669"/>
    <property type="project" value="UniProtKB-KW"/>
</dbReference>